<keyword evidence="1" id="KW-0812">Transmembrane</keyword>
<sequence length="83" mass="9378">MDKELEVLKERLKFQTELLKLLTALFAANAGGIAGIMFKLKNPISILLLILGLITLLGFILAIFRVGIAIENTFRELEKWKHL</sequence>
<evidence type="ECO:0000256" key="1">
    <source>
        <dbReference type="SAM" id="Phobius"/>
    </source>
</evidence>
<dbReference type="EMBL" id="FXUB01000008">
    <property type="protein sequence ID" value="SMP19912.1"/>
    <property type="molecule type" value="Genomic_DNA"/>
</dbReference>
<evidence type="ECO:0000313" key="2">
    <source>
        <dbReference type="EMBL" id="SMP19912.1"/>
    </source>
</evidence>
<dbReference type="RefSeq" id="WP_283401143.1">
    <property type="nucleotide sequence ID" value="NZ_FXUB01000008.1"/>
</dbReference>
<feature type="transmembrane region" description="Helical" evidence="1">
    <location>
        <begin position="44"/>
        <end position="68"/>
    </location>
</feature>
<reference evidence="2 3" key="1">
    <citation type="submission" date="2017-05" db="EMBL/GenBank/DDBJ databases">
        <authorList>
            <person name="Varghese N."/>
            <person name="Submissions S."/>
        </authorList>
    </citation>
    <scope>NUCLEOTIDE SEQUENCE [LARGE SCALE GENOMIC DNA]</scope>
    <source>
        <strain evidence="2 3">DSM 15522</strain>
    </source>
</reference>
<dbReference type="Proteomes" id="UP001157911">
    <property type="component" value="Unassembled WGS sequence"/>
</dbReference>
<protein>
    <submittedName>
        <fullName evidence="2">Uncharacterized protein</fullName>
    </submittedName>
</protein>
<gene>
    <name evidence="2" type="ORF">SAMN06265339_1708</name>
</gene>
<accession>A0ABY1NZD9</accession>
<organism evidence="2 3">
    <name type="scientific">Desulfurobacterium pacificum</name>
    <dbReference type="NCBI Taxonomy" id="240166"/>
    <lineage>
        <taxon>Bacteria</taxon>
        <taxon>Pseudomonadati</taxon>
        <taxon>Aquificota</taxon>
        <taxon>Aquificia</taxon>
        <taxon>Desulfurobacteriales</taxon>
        <taxon>Desulfurobacteriaceae</taxon>
        <taxon>Desulfurobacterium</taxon>
    </lineage>
</organism>
<comment type="caution">
    <text evidence="2">The sequence shown here is derived from an EMBL/GenBank/DDBJ whole genome shotgun (WGS) entry which is preliminary data.</text>
</comment>
<proteinExistence type="predicted"/>
<keyword evidence="3" id="KW-1185">Reference proteome</keyword>
<name>A0ABY1NZD9_9BACT</name>
<evidence type="ECO:0000313" key="3">
    <source>
        <dbReference type="Proteomes" id="UP001157911"/>
    </source>
</evidence>
<feature type="transmembrane region" description="Helical" evidence="1">
    <location>
        <begin position="21"/>
        <end position="38"/>
    </location>
</feature>
<keyword evidence="1" id="KW-0472">Membrane</keyword>
<keyword evidence="1" id="KW-1133">Transmembrane helix</keyword>